<evidence type="ECO:0000313" key="3">
    <source>
        <dbReference type="Proteomes" id="UP000822688"/>
    </source>
</evidence>
<sequence>MISRILCSLLSRSQHDQLCSNCEQRGKPGSFGNETLLVMCRFYSHFTSPKPWPRTPESVATATAQQEPAPRRMVASAATAIALQELAQRRTEASAATATVPQEPAPRNSRYPLV</sequence>
<evidence type="ECO:0000313" key="2">
    <source>
        <dbReference type="EMBL" id="KAG0591567.1"/>
    </source>
</evidence>
<comment type="caution">
    <text evidence="2">The sequence shown here is derived from an EMBL/GenBank/DDBJ whole genome shotgun (WGS) entry which is preliminary data.</text>
</comment>
<keyword evidence="3" id="KW-1185">Reference proteome</keyword>
<proteinExistence type="predicted"/>
<feature type="region of interest" description="Disordered" evidence="1">
    <location>
        <begin position="48"/>
        <end position="70"/>
    </location>
</feature>
<gene>
    <name evidence="2" type="ORF">KC19_1G184100</name>
</gene>
<dbReference type="EMBL" id="CM026421">
    <property type="protein sequence ID" value="KAG0591567.1"/>
    <property type="molecule type" value="Genomic_DNA"/>
</dbReference>
<protein>
    <submittedName>
        <fullName evidence="2">Uncharacterized protein</fullName>
    </submittedName>
</protein>
<feature type="region of interest" description="Disordered" evidence="1">
    <location>
        <begin position="91"/>
        <end position="114"/>
    </location>
</feature>
<reference evidence="2" key="1">
    <citation type="submission" date="2020-06" db="EMBL/GenBank/DDBJ databases">
        <title>WGS assembly of Ceratodon purpureus strain R40.</title>
        <authorList>
            <person name="Carey S.B."/>
            <person name="Jenkins J."/>
            <person name="Shu S."/>
            <person name="Lovell J.T."/>
            <person name="Sreedasyam A."/>
            <person name="Maumus F."/>
            <person name="Tiley G.P."/>
            <person name="Fernandez-Pozo N."/>
            <person name="Barry K."/>
            <person name="Chen C."/>
            <person name="Wang M."/>
            <person name="Lipzen A."/>
            <person name="Daum C."/>
            <person name="Saski C.A."/>
            <person name="Payton A.C."/>
            <person name="Mcbreen J.C."/>
            <person name="Conrad R.E."/>
            <person name="Kollar L.M."/>
            <person name="Olsson S."/>
            <person name="Huttunen S."/>
            <person name="Landis J.B."/>
            <person name="Wickett N.J."/>
            <person name="Johnson M.G."/>
            <person name="Rensing S.A."/>
            <person name="Grimwood J."/>
            <person name="Schmutz J."/>
            <person name="Mcdaniel S.F."/>
        </authorList>
    </citation>
    <scope>NUCLEOTIDE SEQUENCE</scope>
    <source>
        <strain evidence="2">R40</strain>
    </source>
</reference>
<evidence type="ECO:0000256" key="1">
    <source>
        <dbReference type="SAM" id="MobiDB-lite"/>
    </source>
</evidence>
<dbReference type="Proteomes" id="UP000822688">
    <property type="component" value="Chromosome 1"/>
</dbReference>
<organism evidence="2 3">
    <name type="scientific">Ceratodon purpureus</name>
    <name type="common">Fire moss</name>
    <name type="synonym">Dicranum purpureum</name>
    <dbReference type="NCBI Taxonomy" id="3225"/>
    <lineage>
        <taxon>Eukaryota</taxon>
        <taxon>Viridiplantae</taxon>
        <taxon>Streptophyta</taxon>
        <taxon>Embryophyta</taxon>
        <taxon>Bryophyta</taxon>
        <taxon>Bryophytina</taxon>
        <taxon>Bryopsida</taxon>
        <taxon>Dicranidae</taxon>
        <taxon>Pseudoditrichales</taxon>
        <taxon>Ditrichaceae</taxon>
        <taxon>Ceratodon</taxon>
    </lineage>
</organism>
<name>A0A8T0J7E2_CERPU</name>
<dbReference type="AlphaFoldDB" id="A0A8T0J7E2"/>
<accession>A0A8T0J7E2</accession>